<comment type="caution">
    <text evidence="2">The sequence shown here is derived from an EMBL/GenBank/DDBJ whole genome shotgun (WGS) entry which is preliminary data.</text>
</comment>
<gene>
    <name evidence="2" type="ORF">H8S54_08405</name>
</gene>
<reference evidence="2 3" key="1">
    <citation type="submission" date="2020-08" db="EMBL/GenBank/DDBJ databases">
        <title>Genome public.</title>
        <authorList>
            <person name="Liu C."/>
            <person name="Sun Q."/>
        </authorList>
    </citation>
    <scope>NUCLEOTIDE SEQUENCE [LARGE SCALE GENOMIC DNA]</scope>
    <source>
        <strain evidence="2 3">BX17</strain>
    </source>
</reference>
<evidence type="ECO:0000256" key="1">
    <source>
        <dbReference type="SAM" id="MobiDB-lite"/>
    </source>
</evidence>
<dbReference type="RefSeq" id="WP_186901281.1">
    <property type="nucleotide sequence ID" value="NZ_JACOOT010000019.1"/>
</dbReference>
<dbReference type="EMBL" id="JACOOT010000019">
    <property type="protein sequence ID" value="MBC5651126.1"/>
    <property type="molecule type" value="Genomic_DNA"/>
</dbReference>
<protein>
    <submittedName>
        <fullName evidence="2">Uncharacterized protein</fullName>
    </submittedName>
</protein>
<dbReference type="AlphaFoldDB" id="A0A8I0DR44"/>
<dbReference type="InterPro" id="IPR046098">
    <property type="entry name" value="DUF6034"/>
</dbReference>
<dbReference type="PROSITE" id="PS51257">
    <property type="entry name" value="PROKAR_LIPOPROTEIN"/>
    <property type="match status" value="1"/>
</dbReference>
<proteinExistence type="predicted"/>
<name>A0A8I0DR44_9FIRM</name>
<keyword evidence="3" id="KW-1185">Reference proteome</keyword>
<organism evidence="2 3">
    <name type="scientific">Blautia segnis</name>
    <dbReference type="NCBI Taxonomy" id="2763030"/>
    <lineage>
        <taxon>Bacteria</taxon>
        <taxon>Bacillati</taxon>
        <taxon>Bacillota</taxon>
        <taxon>Clostridia</taxon>
        <taxon>Lachnospirales</taxon>
        <taxon>Lachnospiraceae</taxon>
        <taxon>Blautia</taxon>
    </lineage>
</organism>
<accession>A0A8I0DR44</accession>
<sequence>MRKNIEKIIGLTLCVGMLTGCAKTPESSLVKPKGSSAMDAYKEADDSVDMVENNTASDEAAADSNSAASENDNTTDSNNSSSAASAAKTTIRDLINAPQTYKSQVTDDSAKLVINTDATVGIPDVDKISAISVTPAEVTQDLLDRITDAFFSNATLYTADSYYIQTKSEIKEILDGLKEDVANGNLDPNNWGTDDDGNYIYDIYADIEYWESEYETAPEAKTLVEGRPVAGVASQASDGQIMEENSFSGVAVMNDGSKYYYKTYSSGSDTLAVRIKKTAKAGGEALPTDTSWFDYTDSNGFQKPTEESIGLSLENAKKLVQEKVDKMGITDLQCTGWDYAVCTNLEDDNTLSNIGTGYHIYYNRVINGVPITQTMDSGGNLEDMDSTMETWSYESLEFFVDKDGIASVAYRDPYIIGETKTENLSLLPFSEIMKTYEKMMVVTNADNMEYENSRVYDIDRIVLGYARIYEPSKDAHTGLLVPVWDFFGTRKTETEYDGESYSDTTDYPTWSYLTINAVDGSIIDRSLGY</sequence>
<evidence type="ECO:0000313" key="3">
    <source>
        <dbReference type="Proteomes" id="UP000652847"/>
    </source>
</evidence>
<feature type="region of interest" description="Disordered" evidence="1">
    <location>
        <begin position="55"/>
        <end position="85"/>
    </location>
</feature>
<evidence type="ECO:0000313" key="2">
    <source>
        <dbReference type="EMBL" id="MBC5651126.1"/>
    </source>
</evidence>
<dbReference type="Pfam" id="PF19499">
    <property type="entry name" value="DUF6034"/>
    <property type="match status" value="1"/>
</dbReference>
<dbReference type="Proteomes" id="UP000652847">
    <property type="component" value="Unassembled WGS sequence"/>
</dbReference>